<dbReference type="PROSITE" id="PS01075">
    <property type="entry name" value="ACETATE_KINASE_1"/>
    <property type="match status" value="1"/>
</dbReference>
<keyword evidence="3 6" id="KW-0547">Nucleotide-binding</keyword>
<dbReference type="InterPro" id="IPR023865">
    <property type="entry name" value="Aliphatic_acid_kinase_CS"/>
</dbReference>
<dbReference type="SUPFAM" id="SSF53067">
    <property type="entry name" value="Actin-like ATPase domain"/>
    <property type="match status" value="2"/>
</dbReference>
<reference evidence="8 9" key="1">
    <citation type="submission" date="2021-11" db="EMBL/GenBank/DDBJ databases">
        <authorList>
            <person name="Depoorter E."/>
        </authorList>
    </citation>
    <scope>NUCLEOTIDE SEQUENCE [LARGE SCALE GENOMIC DNA]</scope>
    <source>
        <strain evidence="8 9">LMG 24286</strain>
    </source>
</reference>
<feature type="active site" description="Proton donor/acceptor" evidence="6">
    <location>
        <position position="147"/>
    </location>
</feature>
<evidence type="ECO:0000256" key="6">
    <source>
        <dbReference type="HAMAP-Rule" id="MF_00020"/>
    </source>
</evidence>
<feature type="site" description="Transition state stabilizer" evidence="6">
    <location>
        <position position="240"/>
    </location>
</feature>
<keyword evidence="2 6" id="KW-0808">Transferase</keyword>
<feature type="binding site" evidence="6">
    <location>
        <begin position="282"/>
        <end position="284"/>
    </location>
    <ligand>
        <name>ATP</name>
        <dbReference type="ChEBI" id="CHEBI:30616"/>
    </ligand>
</feature>
<accession>A0ABN8BPC9</accession>
<dbReference type="Gene3D" id="3.30.420.40">
    <property type="match status" value="2"/>
</dbReference>
<feature type="binding site" evidence="6">
    <location>
        <position position="382"/>
    </location>
    <ligand>
        <name>Mg(2+)</name>
        <dbReference type="ChEBI" id="CHEBI:18420"/>
    </ligand>
</feature>
<feature type="binding site" evidence="6">
    <location>
        <position position="90"/>
    </location>
    <ligand>
        <name>substrate</name>
    </ligand>
</feature>
<evidence type="ECO:0000256" key="3">
    <source>
        <dbReference type="ARBA" id="ARBA00022741"/>
    </source>
</evidence>
<dbReference type="InterPro" id="IPR043129">
    <property type="entry name" value="ATPase_NBD"/>
</dbReference>
<dbReference type="PANTHER" id="PTHR21060:SF15">
    <property type="entry name" value="ACETATE KINASE-RELATED"/>
    <property type="match status" value="1"/>
</dbReference>
<evidence type="ECO:0000256" key="5">
    <source>
        <dbReference type="ARBA" id="ARBA00022840"/>
    </source>
</evidence>
<evidence type="ECO:0000256" key="1">
    <source>
        <dbReference type="ARBA" id="ARBA00008748"/>
    </source>
</evidence>
<keyword evidence="9" id="KW-1185">Reference proteome</keyword>
<feature type="binding site" evidence="6">
    <location>
        <position position="8"/>
    </location>
    <ligand>
        <name>Mg(2+)</name>
        <dbReference type="ChEBI" id="CHEBI:18420"/>
    </ligand>
</feature>
<feature type="binding site" evidence="6">
    <location>
        <begin position="329"/>
        <end position="333"/>
    </location>
    <ligand>
        <name>ATP</name>
        <dbReference type="ChEBI" id="CHEBI:30616"/>
    </ligand>
</feature>
<dbReference type="RefSeq" id="WP_230098561.1">
    <property type="nucleotide sequence ID" value="NZ_CAKKNT010000009.1"/>
</dbReference>
<comment type="similarity">
    <text evidence="1 6 7">Belongs to the acetokinase family.</text>
</comment>
<proteinExistence type="inferred from homology"/>
<comment type="cofactor">
    <cofactor evidence="6">
        <name>Mg(2+)</name>
        <dbReference type="ChEBI" id="CHEBI:18420"/>
    </cofactor>
    <cofactor evidence="6">
        <name>Mn(2+)</name>
        <dbReference type="ChEBI" id="CHEBI:29035"/>
    </cofactor>
    <text evidence="6">Mg(2+). Can also accept Mn(2+).</text>
</comment>
<feature type="site" description="Transition state stabilizer" evidence="6">
    <location>
        <position position="179"/>
    </location>
</feature>
<evidence type="ECO:0000256" key="7">
    <source>
        <dbReference type="RuleBase" id="RU003835"/>
    </source>
</evidence>
<dbReference type="InterPro" id="IPR004372">
    <property type="entry name" value="Ac/propionate_kinase"/>
</dbReference>
<dbReference type="InterPro" id="IPR000890">
    <property type="entry name" value="Aliphatic_acid_kin_short-chain"/>
</dbReference>
<comment type="pathway">
    <text evidence="6">Metabolic intermediate biosynthesis; acetyl-CoA biosynthesis; acetyl-CoA from acetate: step 1/2.</text>
</comment>
<comment type="caution">
    <text evidence="8">The sequence shown here is derived from an EMBL/GenBank/DDBJ whole genome shotgun (WGS) entry which is preliminary data.</text>
</comment>
<dbReference type="GO" id="GO:0008776">
    <property type="term" value="F:acetate kinase activity"/>
    <property type="evidence" value="ECO:0007669"/>
    <property type="project" value="UniProtKB-EC"/>
</dbReference>
<name>A0ABN8BPC9_9LACO</name>
<dbReference type="EC" id="2.7.2.1" evidence="6"/>
<dbReference type="PRINTS" id="PR00471">
    <property type="entry name" value="ACETATEKNASE"/>
</dbReference>
<keyword evidence="6" id="KW-0460">Magnesium</keyword>
<dbReference type="PROSITE" id="PS01076">
    <property type="entry name" value="ACETATE_KINASE_2"/>
    <property type="match status" value="1"/>
</dbReference>
<comment type="subunit">
    <text evidence="6">Homodimer.</text>
</comment>
<dbReference type="Pfam" id="PF00871">
    <property type="entry name" value="Acetate_kinase"/>
    <property type="match status" value="1"/>
</dbReference>
<organism evidence="8 9">
    <name type="scientific">Periweissella ghanensis</name>
    <dbReference type="NCBI Taxonomy" id="467997"/>
    <lineage>
        <taxon>Bacteria</taxon>
        <taxon>Bacillati</taxon>
        <taxon>Bacillota</taxon>
        <taxon>Bacilli</taxon>
        <taxon>Lactobacillales</taxon>
        <taxon>Lactobacillaceae</taxon>
        <taxon>Periweissella</taxon>
    </lineage>
</organism>
<keyword evidence="6" id="KW-0963">Cytoplasm</keyword>
<protein>
    <recommendedName>
        <fullName evidence="6">Acetate kinase</fullName>
        <ecNumber evidence="6">2.7.2.1</ecNumber>
    </recommendedName>
    <alternativeName>
        <fullName evidence="6">Acetokinase</fullName>
    </alternativeName>
</protein>
<comment type="subcellular location">
    <subcellularLocation>
        <location evidence="6">Cytoplasm</location>
    </subcellularLocation>
</comment>
<feature type="binding site" evidence="6">
    <location>
        <begin position="207"/>
        <end position="211"/>
    </location>
    <ligand>
        <name>ATP</name>
        <dbReference type="ChEBI" id="CHEBI:30616"/>
    </ligand>
</feature>
<gene>
    <name evidence="6 8" type="primary">ackA</name>
    <name evidence="8" type="ORF">WGH24286_00888</name>
</gene>
<dbReference type="CDD" id="cd24010">
    <property type="entry name" value="ASKHA_NBD_AcK_PK"/>
    <property type="match status" value="1"/>
</dbReference>
<dbReference type="NCBIfam" id="TIGR00016">
    <property type="entry name" value="ackA"/>
    <property type="match status" value="1"/>
</dbReference>
<comment type="function">
    <text evidence="6">Catalyzes the formation of acetyl phosphate from acetate and ATP. Can also catalyze the reverse reaction.</text>
</comment>
<sequence>MAKTMAVNAGSSSLKFQLLEMPAEEVIAKGQVERIGLNDSIVTVKYGDGQKFETVEDIEDHEVAIKKILDALLDLNIIADFEDITGVGHRVVAGGEWFNHSVVVDDEVLSKIDRLADYAPLHNPANAMGIRVFKKLLPNAVSVAVFDTAFHQTMPKVNYLYALPYQYYTRYGARKYGAHGTSHRYVAERTAALMGKPLEDLKIITLHLGAGASITAVKDGKSFDTSMGFTPLAGVTMATRSGDVDPSLVYYIQEHEGLSNEEMLKILNSKSGLLGVSTISSDMRDLEDVVDTNDHAALAIDMFINSVVKYVGQYIAEMGGVDAITFTAGIGENAANVREAITERLAFFNVAIDAEKNNVRGVEREISTDDSTVKAFLIPTNEELMIARDVEALKNK</sequence>
<feature type="binding site" evidence="6">
    <location>
        <position position="15"/>
    </location>
    <ligand>
        <name>ATP</name>
        <dbReference type="ChEBI" id="CHEBI:30616"/>
    </ligand>
</feature>
<keyword evidence="6" id="KW-0479">Metal-binding</keyword>
<dbReference type="PIRSF" id="PIRSF000722">
    <property type="entry name" value="Acetate_prop_kin"/>
    <property type="match status" value="1"/>
</dbReference>
<evidence type="ECO:0000313" key="9">
    <source>
        <dbReference type="Proteomes" id="UP000789719"/>
    </source>
</evidence>
<keyword evidence="4 6" id="KW-0418">Kinase</keyword>
<dbReference type="PANTHER" id="PTHR21060">
    <property type="entry name" value="ACETATE KINASE"/>
    <property type="match status" value="1"/>
</dbReference>
<dbReference type="HAMAP" id="MF_00020">
    <property type="entry name" value="Acetate_kinase"/>
    <property type="match status" value="1"/>
</dbReference>
<comment type="catalytic activity">
    <reaction evidence="6">
        <text>acetate + ATP = acetyl phosphate + ADP</text>
        <dbReference type="Rhea" id="RHEA:11352"/>
        <dbReference type="ChEBI" id="CHEBI:22191"/>
        <dbReference type="ChEBI" id="CHEBI:30089"/>
        <dbReference type="ChEBI" id="CHEBI:30616"/>
        <dbReference type="ChEBI" id="CHEBI:456216"/>
        <dbReference type="EC" id="2.7.2.1"/>
    </reaction>
</comment>
<keyword evidence="5 6" id="KW-0067">ATP-binding</keyword>
<evidence type="ECO:0000256" key="4">
    <source>
        <dbReference type="ARBA" id="ARBA00022777"/>
    </source>
</evidence>
<evidence type="ECO:0000313" key="8">
    <source>
        <dbReference type="EMBL" id="CAH0418470.1"/>
    </source>
</evidence>
<dbReference type="EMBL" id="CAKKNT010000009">
    <property type="protein sequence ID" value="CAH0418470.1"/>
    <property type="molecule type" value="Genomic_DNA"/>
</dbReference>
<evidence type="ECO:0000256" key="2">
    <source>
        <dbReference type="ARBA" id="ARBA00022679"/>
    </source>
</evidence>
<dbReference type="Proteomes" id="UP000789719">
    <property type="component" value="Unassembled WGS sequence"/>
</dbReference>